<dbReference type="AlphaFoldDB" id="A0A8J3GGR9"/>
<keyword evidence="1" id="KW-1133">Transmembrane helix</keyword>
<evidence type="ECO:0000313" key="3">
    <source>
        <dbReference type="Proteomes" id="UP000641137"/>
    </source>
</evidence>
<organism evidence="2 3">
    <name type="scientific">Limoniibacter endophyticus</name>
    <dbReference type="NCBI Taxonomy" id="1565040"/>
    <lineage>
        <taxon>Bacteria</taxon>
        <taxon>Pseudomonadati</taxon>
        <taxon>Pseudomonadota</taxon>
        <taxon>Alphaproteobacteria</taxon>
        <taxon>Hyphomicrobiales</taxon>
        <taxon>Bartonellaceae</taxon>
        <taxon>Limoniibacter</taxon>
    </lineage>
</organism>
<dbReference type="Proteomes" id="UP000641137">
    <property type="component" value="Unassembled WGS sequence"/>
</dbReference>
<comment type="caution">
    <text evidence="2">The sequence shown here is derived from an EMBL/GenBank/DDBJ whole genome shotgun (WGS) entry which is preliminary data.</text>
</comment>
<feature type="transmembrane region" description="Helical" evidence="1">
    <location>
        <begin position="32"/>
        <end position="51"/>
    </location>
</feature>
<feature type="transmembrane region" description="Helical" evidence="1">
    <location>
        <begin position="87"/>
        <end position="106"/>
    </location>
</feature>
<evidence type="ECO:0000313" key="2">
    <source>
        <dbReference type="EMBL" id="GHC70454.1"/>
    </source>
</evidence>
<accession>A0A8J3GGR9</accession>
<dbReference type="Pfam" id="PF04241">
    <property type="entry name" value="DUF423"/>
    <property type="match status" value="1"/>
</dbReference>
<reference evidence="2" key="1">
    <citation type="journal article" date="2014" name="Int. J. Syst. Evol. Microbiol.">
        <title>Complete genome sequence of Corynebacterium casei LMG S-19264T (=DSM 44701T), isolated from a smear-ripened cheese.</title>
        <authorList>
            <consortium name="US DOE Joint Genome Institute (JGI-PGF)"/>
            <person name="Walter F."/>
            <person name="Albersmeier A."/>
            <person name="Kalinowski J."/>
            <person name="Ruckert C."/>
        </authorList>
    </citation>
    <scope>NUCLEOTIDE SEQUENCE</scope>
    <source>
        <strain evidence="2">KCTC 42097</strain>
    </source>
</reference>
<evidence type="ECO:0008006" key="4">
    <source>
        <dbReference type="Google" id="ProtNLM"/>
    </source>
</evidence>
<keyword evidence="1" id="KW-0472">Membrane</keyword>
<keyword evidence="1" id="KW-0812">Transmembrane</keyword>
<gene>
    <name evidence="2" type="ORF">GCM10010136_16770</name>
</gene>
<keyword evidence="3" id="KW-1185">Reference proteome</keyword>
<dbReference type="InterPro" id="IPR006696">
    <property type="entry name" value="DUF423"/>
</dbReference>
<dbReference type="RefSeq" id="WP_189489558.1">
    <property type="nucleotide sequence ID" value="NZ_BMZO01000005.1"/>
</dbReference>
<sequence>MINNRAFLAMGGLSGAAGVVLAAAAAHGRGGYDGTVSALLLAHAPVFLFLSIAPRTRLLSFGGLAILLGLLLFSIDLMMRQYMGQRLFPMASPIGGSLTILGWLVLAASSLAASKQENPAALSDREVF</sequence>
<name>A0A8J3GGR9_9HYPH</name>
<dbReference type="EMBL" id="BMZO01000005">
    <property type="protein sequence ID" value="GHC70454.1"/>
    <property type="molecule type" value="Genomic_DNA"/>
</dbReference>
<evidence type="ECO:0000256" key="1">
    <source>
        <dbReference type="SAM" id="Phobius"/>
    </source>
</evidence>
<protein>
    <recommendedName>
        <fullName evidence="4">DUF423 domain-containing protein</fullName>
    </recommendedName>
</protein>
<reference evidence="2" key="2">
    <citation type="submission" date="2020-09" db="EMBL/GenBank/DDBJ databases">
        <authorList>
            <person name="Sun Q."/>
            <person name="Kim S."/>
        </authorList>
    </citation>
    <scope>NUCLEOTIDE SEQUENCE</scope>
    <source>
        <strain evidence="2">KCTC 42097</strain>
    </source>
</reference>
<feature type="transmembrane region" description="Helical" evidence="1">
    <location>
        <begin position="58"/>
        <end position="75"/>
    </location>
</feature>
<proteinExistence type="predicted"/>